<dbReference type="SUPFAM" id="SSF47616">
    <property type="entry name" value="GST C-terminal domain-like"/>
    <property type="match status" value="1"/>
</dbReference>
<dbReference type="InterPro" id="IPR036249">
    <property type="entry name" value="Thioredoxin-like_sf"/>
</dbReference>
<dbReference type="STRING" id="1036612.A0A1L9TSU0"/>
<dbReference type="GO" id="GO:0004364">
    <property type="term" value="F:glutathione transferase activity"/>
    <property type="evidence" value="ECO:0007669"/>
    <property type="project" value="TreeGrafter"/>
</dbReference>
<dbReference type="Gene3D" id="1.20.1050.10">
    <property type="match status" value="2"/>
</dbReference>
<evidence type="ECO:0000313" key="2">
    <source>
        <dbReference type="EMBL" id="OJJ62343.1"/>
    </source>
</evidence>
<name>A0A1L9TSU0_9EURO</name>
<evidence type="ECO:0000259" key="1">
    <source>
        <dbReference type="PROSITE" id="PS50404"/>
    </source>
</evidence>
<dbReference type="PANTHER" id="PTHR42673">
    <property type="entry name" value="MALEYLACETOACETATE ISOMERASE"/>
    <property type="match status" value="1"/>
</dbReference>
<dbReference type="PANTHER" id="PTHR42673:SF22">
    <property type="entry name" value="GST N-TERMINAL DOMAIN-CONTAINING PROTEIN"/>
    <property type="match status" value="1"/>
</dbReference>
<dbReference type="OrthoDB" id="249703at2759"/>
<dbReference type="EMBL" id="KV878583">
    <property type="protein sequence ID" value="OJJ62343.1"/>
    <property type="molecule type" value="Genomic_DNA"/>
</dbReference>
<reference evidence="3" key="1">
    <citation type="journal article" date="2017" name="Genome Biol.">
        <title>Comparative genomics reveals high biological diversity and specific adaptations in the industrially and medically important fungal genus Aspergillus.</title>
        <authorList>
            <person name="de Vries R.P."/>
            <person name="Riley R."/>
            <person name="Wiebenga A."/>
            <person name="Aguilar-Osorio G."/>
            <person name="Amillis S."/>
            <person name="Uchima C.A."/>
            <person name="Anderluh G."/>
            <person name="Asadollahi M."/>
            <person name="Askin M."/>
            <person name="Barry K."/>
            <person name="Battaglia E."/>
            <person name="Bayram O."/>
            <person name="Benocci T."/>
            <person name="Braus-Stromeyer S.A."/>
            <person name="Caldana C."/>
            <person name="Canovas D."/>
            <person name="Cerqueira G.C."/>
            <person name="Chen F."/>
            <person name="Chen W."/>
            <person name="Choi C."/>
            <person name="Clum A."/>
            <person name="Dos Santos R.A."/>
            <person name="Damasio A.R."/>
            <person name="Diallinas G."/>
            <person name="Emri T."/>
            <person name="Fekete E."/>
            <person name="Flipphi M."/>
            <person name="Freyberg S."/>
            <person name="Gallo A."/>
            <person name="Gournas C."/>
            <person name="Habgood R."/>
            <person name="Hainaut M."/>
            <person name="Harispe M.L."/>
            <person name="Henrissat B."/>
            <person name="Hilden K.S."/>
            <person name="Hope R."/>
            <person name="Hossain A."/>
            <person name="Karabika E."/>
            <person name="Karaffa L."/>
            <person name="Karanyi Z."/>
            <person name="Krasevec N."/>
            <person name="Kuo A."/>
            <person name="Kusch H."/>
            <person name="LaButti K."/>
            <person name="Lagendijk E.L."/>
            <person name="Lapidus A."/>
            <person name="Levasseur A."/>
            <person name="Lindquist E."/>
            <person name="Lipzen A."/>
            <person name="Logrieco A.F."/>
            <person name="MacCabe A."/>
            <person name="Maekelae M.R."/>
            <person name="Malavazi I."/>
            <person name="Melin P."/>
            <person name="Meyer V."/>
            <person name="Mielnichuk N."/>
            <person name="Miskei M."/>
            <person name="Molnar A.P."/>
            <person name="Mule G."/>
            <person name="Ngan C.Y."/>
            <person name="Orejas M."/>
            <person name="Orosz E."/>
            <person name="Ouedraogo J.P."/>
            <person name="Overkamp K.M."/>
            <person name="Park H.-S."/>
            <person name="Perrone G."/>
            <person name="Piumi F."/>
            <person name="Punt P.J."/>
            <person name="Ram A.F."/>
            <person name="Ramon A."/>
            <person name="Rauscher S."/>
            <person name="Record E."/>
            <person name="Riano-Pachon D.M."/>
            <person name="Robert V."/>
            <person name="Roehrig J."/>
            <person name="Ruller R."/>
            <person name="Salamov A."/>
            <person name="Salih N.S."/>
            <person name="Samson R.A."/>
            <person name="Sandor E."/>
            <person name="Sanguinetti M."/>
            <person name="Schuetze T."/>
            <person name="Sepcic K."/>
            <person name="Shelest E."/>
            <person name="Sherlock G."/>
            <person name="Sophianopoulou V."/>
            <person name="Squina F.M."/>
            <person name="Sun H."/>
            <person name="Susca A."/>
            <person name="Todd R.B."/>
            <person name="Tsang A."/>
            <person name="Unkles S.E."/>
            <person name="van de Wiele N."/>
            <person name="van Rossen-Uffink D."/>
            <person name="Oliveira J.V."/>
            <person name="Vesth T.C."/>
            <person name="Visser J."/>
            <person name="Yu J.-H."/>
            <person name="Zhou M."/>
            <person name="Andersen M.R."/>
            <person name="Archer D.B."/>
            <person name="Baker S.E."/>
            <person name="Benoit I."/>
            <person name="Brakhage A.A."/>
            <person name="Braus G.H."/>
            <person name="Fischer R."/>
            <person name="Frisvad J.C."/>
            <person name="Goldman G.H."/>
            <person name="Houbraken J."/>
            <person name="Oakley B."/>
            <person name="Pocsi I."/>
            <person name="Scazzocchio C."/>
            <person name="Seiboth B."/>
            <person name="vanKuyk P.A."/>
            <person name="Wortman J."/>
            <person name="Dyer P.S."/>
            <person name="Grigoriev I.V."/>
        </authorList>
    </citation>
    <scope>NUCLEOTIDE SEQUENCE [LARGE SCALE GENOMIC DNA]</scope>
    <source>
        <strain evidence="3">CBS 593.65</strain>
    </source>
</reference>
<dbReference type="AlphaFoldDB" id="A0A1L9TSU0"/>
<accession>A0A1L9TSU0</accession>
<dbReference type="GO" id="GO:0016034">
    <property type="term" value="F:maleylacetoacetate isomerase activity"/>
    <property type="evidence" value="ECO:0007669"/>
    <property type="project" value="TreeGrafter"/>
</dbReference>
<dbReference type="GeneID" id="63757419"/>
<dbReference type="Pfam" id="PF13409">
    <property type="entry name" value="GST_N_2"/>
    <property type="match status" value="1"/>
</dbReference>
<dbReference type="InterPro" id="IPR004045">
    <property type="entry name" value="Glutathione_S-Trfase_N"/>
</dbReference>
<keyword evidence="3" id="KW-1185">Reference proteome</keyword>
<feature type="domain" description="GST N-terminal" evidence="1">
    <location>
        <begin position="4"/>
        <end position="80"/>
    </location>
</feature>
<dbReference type="PROSITE" id="PS50404">
    <property type="entry name" value="GST_NTER"/>
    <property type="match status" value="1"/>
</dbReference>
<evidence type="ECO:0000313" key="3">
    <source>
        <dbReference type="Proteomes" id="UP000184356"/>
    </source>
</evidence>
<dbReference type="GO" id="GO:0006749">
    <property type="term" value="P:glutathione metabolic process"/>
    <property type="evidence" value="ECO:0007669"/>
    <property type="project" value="TreeGrafter"/>
</dbReference>
<protein>
    <recommendedName>
        <fullName evidence="1">GST N-terminal domain-containing protein</fullName>
    </recommendedName>
</protein>
<dbReference type="RefSeq" id="XP_040706149.1">
    <property type="nucleotide sequence ID" value="XM_040841346.1"/>
</dbReference>
<dbReference type="Proteomes" id="UP000184356">
    <property type="component" value="Unassembled WGS sequence"/>
</dbReference>
<proteinExistence type="predicted"/>
<sequence length="224" mass="25685">MPDYHLIGTYTRYSSWTARVETVLEYFEIPYTSKMLTFDEIKTNTPSGLVPVLHSASLSITVTDSLSILEFLSEQNPQLSLWPRDPALRALARSATAEMHSGFPTLRNTFHTNFIARYEGLATGAEDEDEDEGFLFGGFSIADAFYWPRFRTYNLPLDDASPEVLKWMEKMWNDPKLKKLVHGYYRQAEKPETRIEKYENIFGGEGVQVSTFPEDWVFTAPRAA</sequence>
<dbReference type="InterPro" id="IPR036282">
    <property type="entry name" value="Glutathione-S-Trfase_C_sf"/>
</dbReference>
<gene>
    <name evidence="2" type="ORF">ASPSYDRAFT_143520</name>
</gene>
<dbReference type="GO" id="GO:0006559">
    <property type="term" value="P:L-phenylalanine catabolic process"/>
    <property type="evidence" value="ECO:0007669"/>
    <property type="project" value="TreeGrafter"/>
</dbReference>
<dbReference type="SUPFAM" id="SSF52833">
    <property type="entry name" value="Thioredoxin-like"/>
    <property type="match status" value="1"/>
</dbReference>
<dbReference type="Gene3D" id="3.40.30.10">
    <property type="entry name" value="Glutaredoxin"/>
    <property type="match status" value="1"/>
</dbReference>
<dbReference type="VEuPathDB" id="FungiDB:ASPSYDRAFT_143520"/>
<organism evidence="2 3">
    <name type="scientific">Aspergillus sydowii CBS 593.65</name>
    <dbReference type="NCBI Taxonomy" id="1036612"/>
    <lineage>
        <taxon>Eukaryota</taxon>
        <taxon>Fungi</taxon>
        <taxon>Dikarya</taxon>
        <taxon>Ascomycota</taxon>
        <taxon>Pezizomycotina</taxon>
        <taxon>Eurotiomycetes</taxon>
        <taxon>Eurotiomycetidae</taxon>
        <taxon>Eurotiales</taxon>
        <taxon>Aspergillaceae</taxon>
        <taxon>Aspergillus</taxon>
        <taxon>Aspergillus subgen. Nidulantes</taxon>
    </lineage>
</organism>